<dbReference type="GO" id="GO:0000014">
    <property type="term" value="F:single-stranded DNA endodeoxyribonuclease activity"/>
    <property type="evidence" value="ECO:0007669"/>
    <property type="project" value="TreeGrafter"/>
</dbReference>
<evidence type="ECO:0000256" key="7">
    <source>
        <dbReference type="SAM" id="MobiDB-lite"/>
    </source>
</evidence>
<feature type="compositionally biased region" description="Basic residues" evidence="7">
    <location>
        <begin position="97"/>
        <end position="109"/>
    </location>
</feature>
<keyword evidence="4" id="KW-0238">DNA-binding</keyword>
<dbReference type="GO" id="GO:0000110">
    <property type="term" value="C:nucleotide-excision repair factor 1 complex"/>
    <property type="evidence" value="ECO:0007669"/>
    <property type="project" value="TreeGrafter"/>
</dbReference>
<keyword evidence="6" id="KW-0539">Nucleus</keyword>
<protein>
    <submittedName>
        <fullName evidence="10">ERCC4 domain-containing protein</fullName>
    </submittedName>
</protein>
<evidence type="ECO:0000256" key="5">
    <source>
        <dbReference type="ARBA" id="ARBA00023204"/>
    </source>
</evidence>
<evidence type="ECO:0000256" key="2">
    <source>
        <dbReference type="ARBA" id="ARBA00022763"/>
    </source>
</evidence>
<evidence type="ECO:0000313" key="10">
    <source>
        <dbReference type="WBParaSite" id="maker-unitig_26439-snap-gene-0.4-mRNA-1"/>
    </source>
</evidence>
<feature type="compositionally biased region" description="Basic and acidic residues" evidence="7">
    <location>
        <begin position="76"/>
        <end position="88"/>
    </location>
</feature>
<name>A0A1I8F9X0_9PLAT</name>
<dbReference type="GO" id="GO:0003697">
    <property type="term" value="F:single-stranded DNA binding"/>
    <property type="evidence" value="ECO:0007669"/>
    <property type="project" value="TreeGrafter"/>
</dbReference>
<dbReference type="InterPro" id="IPR011335">
    <property type="entry name" value="Restrct_endonuc-II-like"/>
</dbReference>
<keyword evidence="2" id="KW-0227">DNA damage</keyword>
<dbReference type="PANTHER" id="PTHR10150:SF0">
    <property type="entry name" value="DNA REPAIR ENDONUCLEASE XPF"/>
    <property type="match status" value="1"/>
</dbReference>
<dbReference type="Pfam" id="PF02732">
    <property type="entry name" value="ERCC4"/>
    <property type="match status" value="1"/>
</dbReference>
<dbReference type="GO" id="GO:0000724">
    <property type="term" value="P:double-strand break repair via homologous recombination"/>
    <property type="evidence" value="ECO:0007669"/>
    <property type="project" value="TreeGrafter"/>
</dbReference>
<comment type="subcellular location">
    <subcellularLocation>
        <location evidence="1">Nucleus</location>
    </subcellularLocation>
</comment>
<reference evidence="10" key="1">
    <citation type="submission" date="2016-11" db="UniProtKB">
        <authorList>
            <consortium name="WormBaseParasite"/>
        </authorList>
    </citation>
    <scope>IDENTIFICATION</scope>
</reference>
<proteinExistence type="predicted"/>
<evidence type="ECO:0000256" key="6">
    <source>
        <dbReference type="ARBA" id="ARBA00023242"/>
    </source>
</evidence>
<feature type="region of interest" description="Disordered" evidence="7">
    <location>
        <begin position="57"/>
        <end position="109"/>
    </location>
</feature>
<dbReference type="SUPFAM" id="SSF52980">
    <property type="entry name" value="Restriction endonuclease-like"/>
    <property type="match status" value="1"/>
</dbReference>
<dbReference type="SMART" id="SM00891">
    <property type="entry name" value="ERCC4"/>
    <property type="match status" value="1"/>
</dbReference>
<keyword evidence="5" id="KW-0234">DNA repair</keyword>
<dbReference type="Proteomes" id="UP000095280">
    <property type="component" value="Unplaced"/>
</dbReference>
<keyword evidence="3" id="KW-0378">Hydrolase</keyword>
<evidence type="ECO:0000313" key="9">
    <source>
        <dbReference type="Proteomes" id="UP000095280"/>
    </source>
</evidence>
<dbReference type="PANTHER" id="PTHR10150">
    <property type="entry name" value="DNA REPAIR ENDONUCLEASE XPF"/>
    <property type="match status" value="1"/>
</dbReference>
<dbReference type="GO" id="GO:1901255">
    <property type="term" value="P:nucleotide-excision repair involved in interstrand cross-link repair"/>
    <property type="evidence" value="ECO:0007669"/>
    <property type="project" value="TreeGrafter"/>
</dbReference>
<dbReference type="GO" id="GO:0003684">
    <property type="term" value="F:damaged DNA binding"/>
    <property type="evidence" value="ECO:0007669"/>
    <property type="project" value="TreeGrafter"/>
</dbReference>
<accession>A0A1I8F9X0</accession>
<keyword evidence="9" id="KW-1185">Reference proteome</keyword>
<dbReference type="AlphaFoldDB" id="A0A1I8F9X0"/>
<sequence length="262" mass="28889">QLEVHSLCRSRAGAAAPLVVYFFVYEGSRSSGYLTQLRKEKEAFEFLIRERSVAGGDERAGCQGRPGASGGTGGTRRWDCRGAAEQHQRAALPAAQARHHHPAGDHRRRRLRADARHLRLERKSVSDLIGSLNSGRLYNQVVNMTQHYRSPVLLIEFDAERTGFALYHGRAAMSSELNSSDTISRLSLLTLHFPQLRILWSPAPHASAELFPRPQAGPPAAAAAAAALSLGRHRRRLLQRRRRQRGFFVDFVDAGGLGGDAA</sequence>
<feature type="domain" description="ERCC4" evidence="8">
    <location>
        <begin position="1"/>
        <end position="159"/>
    </location>
</feature>
<dbReference type="GO" id="GO:0000712">
    <property type="term" value="P:resolution of meiotic recombination intermediates"/>
    <property type="evidence" value="ECO:0007669"/>
    <property type="project" value="TreeGrafter"/>
</dbReference>
<dbReference type="Gene3D" id="3.40.50.10130">
    <property type="match status" value="1"/>
</dbReference>
<dbReference type="WBParaSite" id="maker-unitig_26439-snap-gene-0.4-mRNA-1">
    <property type="protein sequence ID" value="maker-unitig_26439-snap-gene-0.4-mRNA-1"/>
    <property type="gene ID" value="maker-unitig_26439-snap-gene-0.4"/>
</dbReference>
<evidence type="ECO:0000256" key="3">
    <source>
        <dbReference type="ARBA" id="ARBA00022801"/>
    </source>
</evidence>
<evidence type="ECO:0000259" key="8">
    <source>
        <dbReference type="SMART" id="SM00891"/>
    </source>
</evidence>
<dbReference type="CDD" id="cd20078">
    <property type="entry name" value="XPF_nuclease_XPF_euk"/>
    <property type="match status" value="1"/>
</dbReference>
<dbReference type="InterPro" id="IPR006166">
    <property type="entry name" value="ERCC4_domain"/>
</dbReference>
<organism evidence="9 10">
    <name type="scientific">Macrostomum lignano</name>
    <dbReference type="NCBI Taxonomy" id="282301"/>
    <lineage>
        <taxon>Eukaryota</taxon>
        <taxon>Metazoa</taxon>
        <taxon>Spiralia</taxon>
        <taxon>Lophotrochozoa</taxon>
        <taxon>Platyhelminthes</taxon>
        <taxon>Rhabditophora</taxon>
        <taxon>Macrostomorpha</taxon>
        <taxon>Macrostomida</taxon>
        <taxon>Macrostomidae</taxon>
        <taxon>Macrostomum</taxon>
    </lineage>
</organism>
<dbReference type="InterPro" id="IPR047520">
    <property type="entry name" value="XPF_nuclease"/>
</dbReference>
<evidence type="ECO:0000256" key="1">
    <source>
        <dbReference type="ARBA" id="ARBA00004123"/>
    </source>
</evidence>
<evidence type="ECO:0000256" key="4">
    <source>
        <dbReference type="ARBA" id="ARBA00023125"/>
    </source>
</evidence>